<dbReference type="AlphaFoldDB" id="A0A813C9P4"/>
<keyword evidence="1" id="KW-0812">Transmembrane</keyword>
<feature type="transmembrane region" description="Helical" evidence="1">
    <location>
        <begin position="94"/>
        <end position="114"/>
    </location>
</feature>
<dbReference type="EMBL" id="CAJNJA010087622">
    <property type="protein sequence ID" value="CAE7938990.1"/>
    <property type="molecule type" value="Genomic_DNA"/>
</dbReference>
<keyword evidence="1" id="KW-0472">Membrane</keyword>
<keyword evidence="3" id="KW-1185">Reference proteome</keyword>
<evidence type="ECO:0000313" key="2">
    <source>
        <dbReference type="EMBL" id="CAE7938990.1"/>
    </source>
</evidence>
<accession>A0A813C9P4</accession>
<reference evidence="2" key="1">
    <citation type="submission" date="2021-02" db="EMBL/GenBank/DDBJ databases">
        <authorList>
            <person name="Dougan E. K."/>
            <person name="Rhodes N."/>
            <person name="Thang M."/>
            <person name="Chan C."/>
        </authorList>
    </citation>
    <scope>NUCLEOTIDE SEQUENCE</scope>
</reference>
<sequence length="140" mass="15541">MPSLNRKVCTANKYFSLISTAPKLLGNAFRAGSRTPGQAQLQFRRHAKHMLGFNKSGAQSNTMPSLNPKIVLQRCFRLVSSAPKCIFTACKTHVLLFQFLLVFLAQLSLGMGHWKMMFARAGTPILNMRSAGLQIARSSR</sequence>
<proteinExistence type="predicted"/>
<name>A0A813C9P4_9DINO</name>
<comment type="caution">
    <text evidence="2">The sequence shown here is derived from an EMBL/GenBank/DDBJ whole genome shotgun (WGS) entry which is preliminary data.</text>
</comment>
<evidence type="ECO:0000256" key="1">
    <source>
        <dbReference type="SAM" id="Phobius"/>
    </source>
</evidence>
<keyword evidence="1" id="KW-1133">Transmembrane helix</keyword>
<evidence type="ECO:0000313" key="3">
    <source>
        <dbReference type="Proteomes" id="UP000601435"/>
    </source>
</evidence>
<organism evidence="2 3">
    <name type="scientific">Symbiodinium necroappetens</name>
    <dbReference type="NCBI Taxonomy" id="1628268"/>
    <lineage>
        <taxon>Eukaryota</taxon>
        <taxon>Sar</taxon>
        <taxon>Alveolata</taxon>
        <taxon>Dinophyceae</taxon>
        <taxon>Suessiales</taxon>
        <taxon>Symbiodiniaceae</taxon>
        <taxon>Symbiodinium</taxon>
    </lineage>
</organism>
<protein>
    <submittedName>
        <fullName evidence="2">Uncharacterized protein</fullName>
    </submittedName>
</protein>
<gene>
    <name evidence="2" type="ORF">SNEC2469_LOCUS33362</name>
</gene>
<dbReference type="Proteomes" id="UP000601435">
    <property type="component" value="Unassembled WGS sequence"/>
</dbReference>